<feature type="compositionally biased region" description="Polar residues" evidence="1">
    <location>
        <begin position="143"/>
        <end position="157"/>
    </location>
</feature>
<dbReference type="GO" id="GO:0080188">
    <property type="term" value="P:gene silencing by siRNA-directed DNA methylation"/>
    <property type="evidence" value="ECO:0007669"/>
    <property type="project" value="InterPro"/>
</dbReference>
<feature type="compositionally biased region" description="Polar residues" evidence="1">
    <location>
        <begin position="64"/>
        <end position="77"/>
    </location>
</feature>
<proteinExistence type="predicted"/>
<feature type="compositionally biased region" description="Basic residues" evidence="1">
    <location>
        <begin position="88"/>
        <end position="98"/>
    </location>
</feature>
<organism evidence="2 3">
    <name type="scientific">Perilla frutescens var. hirtella</name>
    <name type="common">Perilla citriodora</name>
    <name type="synonym">Perilla setoyensis</name>
    <dbReference type="NCBI Taxonomy" id="608512"/>
    <lineage>
        <taxon>Eukaryota</taxon>
        <taxon>Viridiplantae</taxon>
        <taxon>Streptophyta</taxon>
        <taxon>Embryophyta</taxon>
        <taxon>Tracheophyta</taxon>
        <taxon>Spermatophyta</taxon>
        <taxon>Magnoliopsida</taxon>
        <taxon>eudicotyledons</taxon>
        <taxon>Gunneridae</taxon>
        <taxon>Pentapetalae</taxon>
        <taxon>asterids</taxon>
        <taxon>lamiids</taxon>
        <taxon>Lamiales</taxon>
        <taxon>Lamiaceae</taxon>
        <taxon>Nepetoideae</taxon>
        <taxon>Elsholtzieae</taxon>
        <taxon>Perilla</taxon>
    </lineage>
</organism>
<comment type="caution">
    <text evidence="2">The sequence shown here is derived from an EMBL/GenBank/DDBJ whole genome shotgun (WGS) entry which is preliminary data.</text>
</comment>
<accession>A0AAD4IM79</accession>
<reference evidence="2 3" key="1">
    <citation type="journal article" date="2021" name="Nat. Commun.">
        <title>Incipient diploidization of the medicinal plant Perilla within 10,000 years.</title>
        <authorList>
            <person name="Zhang Y."/>
            <person name="Shen Q."/>
            <person name="Leng L."/>
            <person name="Zhang D."/>
            <person name="Chen S."/>
            <person name="Shi Y."/>
            <person name="Ning Z."/>
            <person name="Chen S."/>
        </authorList>
    </citation>
    <scope>NUCLEOTIDE SEQUENCE [LARGE SCALE GENOMIC DNA]</scope>
    <source>
        <strain evidence="3">cv. PC099</strain>
    </source>
</reference>
<dbReference type="AlphaFoldDB" id="A0AAD4IM79"/>
<dbReference type="PANTHER" id="PTHR21596:SF3">
    <property type="entry name" value="FACTOR OF DNA METHYLATION 1-RELATED"/>
    <property type="match status" value="1"/>
</dbReference>
<gene>
    <name evidence="2" type="ORF">C2S53_017474</name>
</gene>
<dbReference type="Proteomes" id="UP001190926">
    <property type="component" value="Unassembled WGS sequence"/>
</dbReference>
<dbReference type="EMBL" id="SDAM02029626">
    <property type="protein sequence ID" value="KAH6755216.1"/>
    <property type="molecule type" value="Genomic_DNA"/>
</dbReference>
<evidence type="ECO:0000313" key="3">
    <source>
        <dbReference type="Proteomes" id="UP001190926"/>
    </source>
</evidence>
<name>A0AAD4IM79_PERFH</name>
<protein>
    <submittedName>
        <fullName evidence="2">Uncharacterized protein</fullName>
    </submittedName>
</protein>
<feature type="region of interest" description="Disordered" evidence="1">
    <location>
        <begin position="143"/>
        <end position="170"/>
    </location>
</feature>
<sequence length="255" mass="29309">MPRCLKWSFPTRHINFNFVHFFKQEIGCSVTLEPTDEEQSRLYWLSLQTPQRATAAASDDTTSVGMSLQQPSRSQRTLVVESPTPSARHPRRTPKRTRVPTPLSSSSGEEQDHFTELKERLIESVVERLMPQMEKWMDQNTPAAKQNMNISRMNPSGSSNENDDNDDSLNNELELNDYKEVSYKLFQYKTCRLRGSNGELRCPFCDNYEEHTYFHLLLHAVRVAEVSKIGKKKANHLAMAKFLAIDLADEVIKAD</sequence>
<dbReference type="PANTHER" id="PTHR21596">
    <property type="entry name" value="RIBONUCLEASE P SUBUNIT P38"/>
    <property type="match status" value="1"/>
</dbReference>
<keyword evidence="3" id="KW-1185">Reference proteome</keyword>
<evidence type="ECO:0000313" key="2">
    <source>
        <dbReference type="EMBL" id="KAH6755216.1"/>
    </source>
</evidence>
<dbReference type="InterPro" id="IPR045177">
    <property type="entry name" value="FDM1-5/IDN2"/>
</dbReference>
<feature type="region of interest" description="Disordered" evidence="1">
    <location>
        <begin position="55"/>
        <end position="115"/>
    </location>
</feature>
<evidence type="ECO:0000256" key="1">
    <source>
        <dbReference type="SAM" id="MobiDB-lite"/>
    </source>
</evidence>